<evidence type="ECO:0000313" key="3">
    <source>
        <dbReference type="Proteomes" id="UP001175271"/>
    </source>
</evidence>
<feature type="transmembrane region" description="Helical" evidence="1">
    <location>
        <begin position="120"/>
        <end position="139"/>
    </location>
</feature>
<dbReference type="Proteomes" id="UP001175271">
    <property type="component" value="Unassembled WGS sequence"/>
</dbReference>
<proteinExistence type="predicted"/>
<gene>
    <name evidence="2" type="ORF">QR680_016331</name>
</gene>
<organism evidence="2 3">
    <name type="scientific">Steinernema hermaphroditum</name>
    <dbReference type="NCBI Taxonomy" id="289476"/>
    <lineage>
        <taxon>Eukaryota</taxon>
        <taxon>Metazoa</taxon>
        <taxon>Ecdysozoa</taxon>
        <taxon>Nematoda</taxon>
        <taxon>Chromadorea</taxon>
        <taxon>Rhabditida</taxon>
        <taxon>Tylenchina</taxon>
        <taxon>Panagrolaimomorpha</taxon>
        <taxon>Strongyloidoidea</taxon>
        <taxon>Steinernematidae</taxon>
        <taxon>Steinernema</taxon>
    </lineage>
</organism>
<comment type="caution">
    <text evidence="2">The sequence shown here is derived from an EMBL/GenBank/DDBJ whole genome shotgun (WGS) entry which is preliminary data.</text>
</comment>
<feature type="transmembrane region" description="Helical" evidence="1">
    <location>
        <begin position="218"/>
        <end position="237"/>
    </location>
</feature>
<keyword evidence="1" id="KW-1133">Transmembrane helix</keyword>
<feature type="transmembrane region" description="Helical" evidence="1">
    <location>
        <begin position="176"/>
        <end position="197"/>
    </location>
</feature>
<dbReference type="EMBL" id="JAUCMV010000004">
    <property type="protein sequence ID" value="KAK0402433.1"/>
    <property type="molecule type" value="Genomic_DNA"/>
</dbReference>
<sequence>MWYMVAVIEYFLAITLWSTTLTLVAVIVFQNSIHTLYNNSPPLVFLFFSSSLAGLLYMCVLPVWMLISCGQVPSLRHHPIMLLTLDMIVQNNRFLYDVATLTLFARRLTILLFPLKRPRLLTLIHVVATVATFAVVTAATTQMYATNIIGSAATVPEGCFSALCMSQMVNNHTTAVAIRFILTSSIVVVGSAFLIALHKRHLMNKATTDAKINRMVNCVFYLRIILEVVPVIIDQILSKTVNATLSYYIGPYAAIGFATECFAGTYFYFKVLKKTTYKVEVPPQRRNRQGSETVGRSAPGNRRMLSFIR</sequence>
<evidence type="ECO:0000256" key="1">
    <source>
        <dbReference type="SAM" id="Phobius"/>
    </source>
</evidence>
<evidence type="ECO:0000313" key="2">
    <source>
        <dbReference type="EMBL" id="KAK0402433.1"/>
    </source>
</evidence>
<feature type="transmembrane region" description="Helical" evidence="1">
    <location>
        <begin position="43"/>
        <end position="67"/>
    </location>
</feature>
<protein>
    <submittedName>
        <fullName evidence="2">Uncharacterized protein</fullName>
    </submittedName>
</protein>
<reference evidence="2" key="1">
    <citation type="submission" date="2023-06" db="EMBL/GenBank/DDBJ databases">
        <title>Genomic analysis of the entomopathogenic nematode Steinernema hermaphroditum.</title>
        <authorList>
            <person name="Schwarz E.M."/>
            <person name="Heppert J.K."/>
            <person name="Baniya A."/>
            <person name="Schwartz H.T."/>
            <person name="Tan C.-H."/>
            <person name="Antoshechkin I."/>
            <person name="Sternberg P.W."/>
            <person name="Goodrich-Blair H."/>
            <person name="Dillman A.R."/>
        </authorList>
    </citation>
    <scope>NUCLEOTIDE SEQUENCE</scope>
    <source>
        <strain evidence="2">PS9179</strain>
        <tissue evidence="2">Whole animal</tissue>
    </source>
</reference>
<keyword evidence="3" id="KW-1185">Reference proteome</keyword>
<dbReference type="AlphaFoldDB" id="A0AA39HCV4"/>
<feature type="transmembrane region" description="Helical" evidence="1">
    <location>
        <begin position="249"/>
        <end position="269"/>
    </location>
</feature>
<name>A0AA39HCV4_9BILA</name>
<accession>A0AA39HCV4</accession>
<keyword evidence="1" id="KW-0812">Transmembrane</keyword>
<feature type="transmembrane region" description="Helical" evidence="1">
    <location>
        <begin position="6"/>
        <end position="31"/>
    </location>
</feature>
<keyword evidence="1" id="KW-0472">Membrane</keyword>